<sequence length="412" mass="46412">MMSTTLTATIPNAYLNATLRRIDEIANDDVEMQPALFLVDDNLNLRQSPLSEEQVVVVLDTNILLEFLEVIQRFVAESEEMGLPVLVLIPGAVIYELDGQKNRDGLAWFARRASTWLLKKVKERKSVKGQAIDETCKASGNWKTRESGELFGTERTNDSLILDCCMYFHRARPRRTFLCSKDKILCVEAESVGIPSIYPGRETFSSRDLGLAIFGQGTPLTRFSGYLPSYRDSSSRVVPEAVQDAADDDDGMDIDEEGWSASTALQPSHALDLLHLQVIEHFTRLLLELVVRVGGQEVEWFGDDMSAVSRYAPRYARRRYVSWEAADCVEYLESKKRVGQTSPRVEVFLTRPYAGAGARRGQDWSKRDWSVAMGGLRVVGGQWEDGSMRESVESVEYHMSRVFSMPMRPTGI</sequence>
<protein>
    <recommendedName>
        <fullName evidence="1">PIN domain-containing protein</fullName>
    </recommendedName>
</protein>
<dbReference type="CDD" id="cd18727">
    <property type="entry name" value="PIN_Swt1-like"/>
    <property type="match status" value="1"/>
</dbReference>
<proteinExistence type="predicted"/>
<dbReference type="GO" id="GO:0004540">
    <property type="term" value="F:RNA nuclease activity"/>
    <property type="evidence" value="ECO:0007669"/>
    <property type="project" value="UniProtKB-ARBA"/>
</dbReference>
<organism>
    <name type="scientific">Serpula lacrymans var. lacrymans (strain S7.9)</name>
    <name type="common">Dry rot fungus</name>
    <dbReference type="NCBI Taxonomy" id="578457"/>
    <lineage>
        <taxon>Eukaryota</taxon>
        <taxon>Fungi</taxon>
        <taxon>Dikarya</taxon>
        <taxon>Basidiomycota</taxon>
        <taxon>Agaricomycotina</taxon>
        <taxon>Agaricomycetes</taxon>
        <taxon>Agaricomycetidae</taxon>
        <taxon>Boletales</taxon>
        <taxon>Coniophorineae</taxon>
        <taxon>Serpulaceae</taxon>
        <taxon>Serpula</taxon>
    </lineage>
</organism>
<dbReference type="SMART" id="SM00670">
    <property type="entry name" value="PINc"/>
    <property type="match status" value="1"/>
</dbReference>
<feature type="domain" description="PIN" evidence="1">
    <location>
        <begin position="55"/>
        <end position="187"/>
    </location>
</feature>
<dbReference type="KEGG" id="sla:SERLADRAFT_435577"/>
<dbReference type="GeneID" id="18814559"/>
<evidence type="ECO:0000313" key="2">
    <source>
        <dbReference type="EMBL" id="EGO27812.1"/>
    </source>
</evidence>
<dbReference type="EMBL" id="GL945431">
    <property type="protein sequence ID" value="EGO27812.1"/>
    <property type="molecule type" value="Genomic_DNA"/>
</dbReference>
<dbReference type="InterPro" id="IPR029060">
    <property type="entry name" value="PIN-like_dom_sf"/>
</dbReference>
<accession>F8NM24</accession>
<reference evidence="2" key="1">
    <citation type="submission" date="2011-04" db="EMBL/GenBank/DDBJ databases">
        <title>Evolution of plant cell wall degrading machinery underlies the functional diversity of forest fungi.</title>
        <authorList>
            <consortium name="US DOE Joint Genome Institute (JGI-PGF)"/>
            <person name="Eastwood D.C."/>
            <person name="Floudas D."/>
            <person name="Binder M."/>
            <person name="Majcherczyk A."/>
            <person name="Schneider P."/>
            <person name="Aerts A."/>
            <person name="Asiegbu F.O."/>
            <person name="Baker S.E."/>
            <person name="Barry K."/>
            <person name="Bendiksby M."/>
            <person name="Blumentritt M."/>
            <person name="Coutinho P.M."/>
            <person name="Cullen D."/>
            <person name="Cullen D."/>
            <person name="Gathman A."/>
            <person name="Goodell B."/>
            <person name="Henrissat B."/>
            <person name="Ihrmark K."/>
            <person name="Kauserud H."/>
            <person name="Kohler A."/>
            <person name="LaButti K."/>
            <person name="Lapidus A."/>
            <person name="Lavin J.L."/>
            <person name="Lee Y.-H."/>
            <person name="Lindquist E."/>
            <person name="Lilly W."/>
            <person name="Lucas S."/>
            <person name="Morin E."/>
            <person name="Murat C."/>
            <person name="Oguiza J.A."/>
            <person name="Park J."/>
            <person name="Pisabarro A.G."/>
            <person name="Riley R."/>
            <person name="Rosling A."/>
            <person name="Salamov A."/>
            <person name="Schmidt O."/>
            <person name="Schmutz J."/>
            <person name="Skrede I."/>
            <person name="Stenlid J."/>
            <person name="Wiebenga A."/>
            <person name="Xie X."/>
            <person name="Kues U."/>
            <person name="Hibbett D.S."/>
            <person name="Hoffmeister D."/>
            <person name="Hogberg N."/>
            <person name="Martin F."/>
            <person name="Grigoriev I.V."/>
            <person name="Watkinson S.C."/>
        </authorList>
    </citation>
    <scope>NUCLEOTIDE SEQUENCE</scope>
    <source>
        <strain evidence="2">S7.9</strain>
    </source>
</reference>
<dbReference type="PANTHER" id="PTHR16161:SF0">
    <property type="entry name" value="TRANSCRIPTIONAL PROTEIN SWT1"/>
    <property type="match status" value="1"/>
</dbReference>
<dbReference type="InterPro" id="IPR052626">
    <property type="entry name" value="SWT1_Regulator"/>
</dbReference>
<name>F8NM24_SERL9</name>
<dbReference type="Gene3D" id="3.40.50.1010">
    <property type="entry name" value="5'-nuclease"/>
    <property type="match status" value="1"/>
</dbReference>
<dbReference type="Pfam" id="PF13638">
    <property type="entry name" value="PIN_4"/>
    <property type="match status" value="1"/>
</dbReference>
<dbReference type="HOGENOM" id="CLU_678119_0_0_1"/>
<dbReference type="RefSeq" id="XP_007315903.1">
    <property type="nucleotide sequence ID" value="XM_007315841.1"/>
</dbReference>
<dbReference type="Proteomes" id="UP000008064">
    <property type="component" value="Unassembled WGS sequence"/>
</dbReference>
<dbReference type="InterPro" id="IPR002716">
    <property type="entry name" value="PIN_dom"/>
</dbReference>
<dbReference type="GO" id="GO:0005634">
    <property type="term" value="C:nucleus"/>
    <property type="evidence" value="ECO:0007669"/>
    <property type="project" value="TreeGrafter"/>
</dbReference>
<dbReference type="PANTHER" id="PTHR16161">
    <property type="entry name" value="TRANSCRIPTIONAL PROTEIN SWT1"/>
    <property type="match status" value="1"/>
</dbReference>
<dbReference type="AlphaFoldDB" id="F8NM24"/>
<dbReference type="SUPFAM" id="SSF88723">
    <property type="entry name" value="PIN domain-like"/>
    <property type="match status" value="1"/>
</dbReference>
<gene>
    <name evidence="2" type="ORF">SERLADRAFT_435577</name>
</gene>
<evidence type="ECO:0000259" key="1">
    <source>
        <dbReference type="SMART" id="SM00670"/>
    </source>
</evidence>
<dbReference type="OrthoDB" id="2017974at2759"/>